<gene>
    <name evidence="1" type="ORF">MF672_043215</name>
</gene>
<dbReference type="EMBL" id="JAKRKC020000002">
    <property type="protein sequence ID" value="MCK2220568.1"/>
    <property type="molecule type" value="Genomic_DNA"/>
</dbReference>
<proteinExistence type="predicted"/>
<name>A0ABT0G7K3_9ACTN</name>
<organism evidence="1 2">
    <name type="scientific">Actinomadura luzonensis</name>
    <dbReference type="NCBI Taxonomy" id="2805427"/>
    <lineage>
        <taxon>Bacteria</taxon>
        <taxon>Bacillati</taxon>
        <taxon>Actinomycetota</taxon>
        <taxon>Actinomycetes</taxon>
        <taxon>Streptosporangiales</taxon>
        <taxon>Thermomonosporaceae</taxon>
        <taxon>Actinomadura</taxon>
    </lineage>
</organism>
<accession>A0ABT0G7K3</accession>
<evidence type="ECO:0000313" key="2">
    <source>
        <dbReference type="Proteomes" id="UP001317259"/>
    </source>
</evidence>
<sequence>MRAVARRLGGDRSPLAEYARECLGLEPRWLPEQVFEQAHAELDAAPPKGPGSLGGRLRAWQAAHTLEPIERLPELVSLAVAEARARTTAAVVPLPEGEVVACRLVEGVPCHAAGAYEGHPGHIAESVLKELGPAGREDQRVRFMVSPSFVNVLWGVWGDVALLADEGRREGELGACLARWALYSEEAVAMALPLLRPSPSSPYGFGYFQGGSCCGPG</sequence>
<reference evidence="1 2" key="1">
    <citation type="submission" date="2022-04" db="EMBL/GenBank/DDBJ databases">
        <title>Genome draft of Actinomadura sp. ATCC 31491.</title>
        <authorList>
            <person name="Shi X."/>
            <person name="Du Y."/>
        </authorList>
    </citation>
    <scope>NUCLEOTIDE SEQUENCE [LARGE SCALE GENOMIC DNA]</scope>
    <source>
        <strain evidence="1 2">ATCC 31491</strain>
    </source>
</reference>
<dbReference type="RefSeq" id="WP_242377198.1">
    <property type="nucleotide sequence ID" value="NZ_JAKRKC020000002.1"/>
</dbReference>
<protein>
    <submittedName>
        <fullName evidence="1">Uncharacterized protein</fullName>
    </submittedName>
</protein>
<keyword evidence="2" id="KW-1185">Reference proteome</keyword>
<comment type="caution">
    <text evidence="1">The sequence shown here is derived from an EMBL/GenBank/DDBJ whole genome shotgun (WGS) entry which is preliminary data.</text>
</comment>
<evidence type="ECO:0000313" key="1">
    <source>
        <dbReference type="EMBL" id="MCK2220568.1"/>
    </source>
</evidence>
<dbReference type="Proteomes" id="UP001317259">
    <property type="component" value="Unassembled WGS sequence"/>
</dbReference>